<dbReference type="InterPro" id="IPR014710">
    <property type="entry name" value="RmlC-like_jellyroll"/>
</dbReference>
<evidence type="ECO:0000313" key="2">
    <source>
        <dbReference type="EMBL" id="KFL36289.1"/>
    </source>
</evidence>
<organism evidence="2 3">
    <name type="scientific">Arenimonas donghaensis DSM 18148 = HO3-R19</name>
    <dbReference type="NCBI Taxonomy" id="1121014"/>
    <lineage>
        <taxon>Bacteria</taxon>
        <taxon>Pseudomonadati</taxon>
        <taxon>Pseudomonadota</taxon>
        <taxon>Gammaproteobacteria</taxon>
        <taxon>Lysobacterales</taxon>
        <taxon>Lysobacteraceae</taxon>
        <taxon>Arenimonas</taxon>
    </lineage>
</organism>
<evidence type="ECO:0000313" key="3">
    <source>
        <dbReference type="Proteomes" id="UP000029085"/>
    </source>
</evidence>
<protein>
    <recommendedName>
        <fullName evidence="1">Cupin type-2 domain-containing protein</fullName>
    </recommendedName>
</protein>
<gene>
    <name evidence="2" type="ORF">N788_05200</name>
</gene>
<reference evidence="2 3" key="2">
    <citation type="journal article" date="2015" name="Stand. Genomic Sci.">
        <title>High quality draft genomic sequence of Arenimonas donghaensis DSM 18148(T).</title>
        <authorList>
            <person name="Chen F."/>
            <person name="Wang H."/>
            <person name="Cao Y."/>
            <person name="Li X."/>
            <person name="Wang G."/>
        </authorList>
    </citation>
    <scope>NUCLEOTIDE SEQUENCE [LARGE SCALE GENOMIC DNA]</scope>
    <source>
        <strain evidence="2 3">HO3-R19</strain>
    </source>
</reference>
<dbReference type="InterPro" id="IPR011051">
    <property type="entry name" value="RmlC_Cupin_sf"/>
</dbReference>
<name>A0A087MHD6_9GAMM</name>
<dbReference type="Proteomes" id="UP000029085">
    <property type="component" value="Unassembled WGS sequence"/>
</dbReference>
<proteinExistence type="predicted"/>
<dbReference type="STRING" id="1121014.N788_05200"/>
<evidence type="ECO:0000259" key="1">
    <source>
        <dbReference type="Pfam" id="PF07883"/>
    </source>
</evidence>
<accession>A0A087MHD6</accession>
<reference evidence="3" key="1">
    <citation type="submission" date="2013-08" db="EMBL/GenBank/DDBJ databases">
        <title>Genome sequencing of Arenimonas donghaensis.</title>
        <authorList>
            <person name="Chen F."/>
            <person name="Wang G."/>
        </authorList>
    </citation>
    <scope>NUCLEOTIDE SEQUENCE [LARGE SCALE GENOMIC DNA]</scope>
    <source>
        <strain evidence="3">HO3-R19</strain>
    </source>
</reference>
<sequence length="83" mass="9484">MAMGEHQVRLHWTDQPYRWHVNHGDEVFVVLDGQVDMHSGPEGDERVERLHAGDAVVLRSGDRHRAEPVGEARVLVVERHDSD</sequence>
<dbReference type="AlphaFoldDB" id="A0A087MHD6"/>
<keyword evidence="3" id="KW-1185">Reference proteome</keyword>
<dbReference type="SUPFAM" id="SSF51182">
    <property type="entry name" value="RmlC-like cupins"/>
    <property type="match status" value="1"/>
</dbReference>
<dbReference type="InterPro" id="IPR013096">
    <property type="entry name" value="Cupin_2"/>
</dbReference>
<dbReference type="Gene3D" id="2.60.120.10">
    <property type="entry name" value="Jelly Rolls"/>
    <property type="match status" value="1"/>
</dbReference>
<comment type="caution">
    <text evidence="2">The sequence shown here is derived from an EMBL/GenBank/DDBJ whole genome shotgun (WGS) entry which is preliminary data.</text>
</comment>
<dbReference type="PATRIC" id="fig|1121014.3.peg.1928"/>
<dbReference type="Pfam" id="PF07883">
    <property type="entry name" value="Cupin_2"/>
    <property type="match status" value="1"/>
</dbReference>
<feature type="domain" description="Cupin type-2" evidence="1">
    <location>
        <begin position="19"/>
        <end position="77"/>
    </location>
</feature>
<dbReference type="EMBL" id="AVCJ01000023">
    <property type="protein sequence ID" value="KFL36289.1"/>
    <property type="molecule type" value="Genomic_DNA"/>
</dbReference>